<organism evidence="2 3">
    <name type="scientific">Sediminispirochaeta smaragdinae (strain DSM 11293 / JCM 15392 / SEBR 4228)</name>
    <name type="common">Spirochaeta smaragdinae</name>
    <dbReference type="NCBI Taxonomy" id="573413"/>
    <lineage>
        <taxon>Bacteria</taxon>
        <taxon>Pseudomonadati</taxon>
        <taxon>Spirochaetota</taxon>
        <taxon>Spirochaetia</taxon>
        <taxon>Spirochaetales</taxon>
        <taxon>Spirochaetaceae</taxon>
        <taxon>Sediminispirochaeta</taxon>
    </lineage>
</organism>
<evidence type="ECO:0000256" key="1">
    <source>
        <dbReference type="SAM" id="SignalP"/>
    </source>
</evidence>
<dbReference type="eggNOG" id="COG4886">
    <property type="taxonomic scope" value="Bacteria"/>
</dbReference>
<dbReference type="Proteomes" id="UP000002318">
    <property type="component" value="Chromosome"/>
</dbReference>
<dbReference type="SUPFAM" id="SSF52058">
    <property type="entry name" value="L domain-like"/>
    <property type="match status" value="1"/>
</dbReference>
<dbReference type="HOGENOM" id="CLU_1015292_0_0_12"/>
<dbReference type="KEGG" id="ssm:Spirs_1768"/>
<dbReference type="EMBL" id="CP002116">
    <property type="protein sequence ID" value="ADK80894.1"/>
    <property type="molecule type" value="Genomic_DNA"/>
</dbReference>
<keyword evidence="1" id="KW-0732">Signal</keyword>
<name>E1R174_SEDSS</name>
<accession>E1R174</accession>
<protein>
    <recommendedName>
        <fullName evidence="4">Leucine-rich repeat domain-containing protein</fullName>
    </recommendedName>
</protein>
<reference evidence="2 3" key="1">
    <citation type="journal article" date="2010" name="Stand. Genomic Sci.">
        <title>Complete genome sequence of Spirochaeta smaragdinae type strain (SEBR 4228).</title>
        <authorList>
            <person name="Mavromatis K."/>
            <person name="Yasawong M."/>
            <person name="Chertkov O."/>
            <person name="Lapidus A."/>
            <person name="Lucas S."/>
            <person name="Nolan M."/>
            <person name="Del Rio T.G."/>
            <person name="Tice H."/>
            <person name="Cheng J.F."/>
            <person name="Pitluck S."/>
            <person name="Liolios K."/>
            <person name="Ivanova N."/>
            <person name="Tapia R."/>
            <person name="Han C."/>
            <person name="Bruce D."/>
            <person name="Goodwin L."/>
            <person name="Pati A."/>
            <person name="Chen A."/>
            <person name="Palaniappan K."/>
            <person name="Land M."/>
            <person name="Hauser L."/>
            <person name="Chang Y.J."/>
            <person name="Jeffries C.D."/>
            <person name="Detter J.C."/>
            <person name="Rohde M."/>
            <person name="Brambilla E."/>
            <person name="Spring S."/>
            <person name="Goker M."/>
            <person name="Sikorski J."/>
            <person name="Woyke T."/>
            <person name="Bristow J."/>
            <person name="Eisen J.A."/>
            <person name="Markowitz V."/>
            <person name="Hugenholtz P."/>
            <person name="Klenk H.P."/>
            <person name="Kyrpides N.C."/>
        </authorList>
    </citation>
    <scope>NUCLEOTIDE SEQUENCE [LARGE SCALE GENOMIC DNA]</scope>
    <source>
        <strain evidence="3">DSM 11293 / JCM 15392 / SEBR 4228</strain>
    </source>
</reference>
<evidence type="ECO:0008006" key="4">
    <source>
        <dbReference type="Google" id="ProtNLM"/>
    </source>
</evidence>
<keyword evidence="3" id="KW-1185">Reference proteome</keyword>
<proteinExistence type="predicted"/>
<evidence type="ECO:0000313" key="3">
    <source>
        <dbReference type="Proteomes" id="UP000002318"/>
    </source>
</evidence>
<dbReference type="RefSeq" id="WP_013254358.1">
    <property type="nucleotide sequence ID" value="NC_014364.1"/>
</dbReference>
<dbReference type="STRING" id="573413.Spirs_1768"/>
<dbReference type="AlphaFoldDB" id="E1R174"/>
<gene>
    <name evidence="2" type="ordered locus">Spirs_1768</name>
</gene>
<dbReference type="Gene3D" id="3.80.10.10">
    <property type="entry name" value="Ribonuclease Inhibitor"/>
    <property type="match status" value="1"/>
</dbReference>
<evidence type="ECO:0000313" key="2">
    <source>
        <dbReference type="EMBL" id="ADK80894.1"/>
    </source>
</evidence>
<dbReference type="OrthoDB" id="9848440at2"/>
<feature type="signal peptide" evidence="1">
    <location>
        <begin position="1"/>
        <end position="19"/>
    </location>
</feature>
<dbReference type="PROSITE" id="PS51257">
    <property type="entry name" value="PROKAR_LIPOPROTEIN"/>
    <property type="match status" value="1"/>
</dbReference>
<sequence length="274" mass="31044">MRLQTNLIMSLLATFVLCACQNSRVEQETVSVPEKAGTIVNVEQEKVSESVVSRPSTLEEIAKATGAHWINEYKGIYMNSRRRDRVGYNVESFDMQMLASLPESELSRIKNFSVRGTELIGWDEFDLSLLKNLEELDIDYTNVTHIRGLDETAVWRVSLGDVPLRGISTISGLKKAEEIWIRSTEAIDRLPDLSKLTEMYRLSIQANPLKSLDGIESLQRPVGLVLGMVNDISALEDVNPEDLAIVMFPEYQEEQPEIVEKIKEMGFEIYEDVD</sequence>
<feature type="chain" id="PRO_5003150506" description="Leucine-rich repeat domain-containing protein" evidence="1">
    <location>
        <begin position="20"/>
        <end position="274"/>
    </location>
</feature>
<dbReference type="InterPro" id="IPR032675">
    <property type="entry name" value="LRR_dom_sf"/>
</dbReference>